<keyword evidence="8" id="KW-1185">Reference proteome</keyword>
<feature type="transmembrane region" description="Helical" evidence="6">
    <location>
        <begin position="115"/>
        <end position="138"/>
    </location>
</feature>
<evidence type="ECO:0000256" key="6">
    <source>
        <dbReference type="SAM" id="Phobius"/>
    </source>
</evidence>
<keyword evidence="2 6" id="KW-0812">Transmembrane</keyword>
<accession>A0A4Y7PYH8</accession>
<evidence type="ECO:0000256" key="3">
    <source>
        <dbReference type="ARBA" id="ARBA00022989"/>
    </source>
</evidence>
<feature type="transmembrane region" description="Helical" evidence="6">
    <location>
        <begin position="427"/>
        <end position="450"/>
    </location>
</feature>
<dbReference type="Proteomes" id="UP000294933">
    <property type="component" value="Unassembled WGS sequence"/>
</dbReference>
<dbReference type="PANTHER" id="PTHR11040:SF44">
    <property type="entry name" value="PROTEIN ZNTC-RELATED"/>
    <property type="match status" value="1"/>
</dbReference>
<dbReference type="EMBL" id="ML170188">
    <property type="protein sequence ID" value="TDL20444.1"/>
    <property type="molecule type" value="Genomic_DNA"/>
</dbReference>
<feature type="region of interest" description="Disordered" evidence="5">
    <location>
        <begin position="350"/>
        <end position="386"/>
    </location>
</feature>
<feature type="transmembrane region" description="Helical" evidence="6">
    <location>
        <begin position="570"/>
        <end position="590"/>
    </location>
</feature>
<proteinExistence type="predicted"/>
<dbReference type="GO" id="GO:0005886">
    <property type="term" value="C:plasma membrane"/>
    <property type="evidence" value="ECO:0007669"/>
    <property type="project" value="TreeGrafter"/>
</dbReference>
<dbReference type="OrthoDB" id="448280at2759"/>
<evidence type="ECO:0000256" key="1">
    <source>
        <dbReference type="ARBA" id="ARBA00004141"/>
    </source>
</evidence>
<feature type="compositionally biased region" description="Polar residues" evidence="5">
    <location>
        <begin position="167"/>
        <end position="188"/>
    </location>
</feature>
<dbReference type="AlphaFoldDB" id="A0A4Y7PYH8"/>
<reference evidence="7 8" key="1">
    <citation type="submission" date="2018-06" db="EMBL/GenBank/DDBJ databases">
        <title>A transcriptomic atlas of mushroom development highlights an independent origin of complex multicellularity.</title>
        <authorList>
            <consortium name="DOE Joint Genome Institute"/>
            <person name="Krizsan K."/>
            <person name="Almasi E."/>
            <person name="Merenyi Z."/>
            <person name="Sahu N."/>
            <person name="Viragh M."/>
            <person name="Koszo T."/>
            <person name="Mondo S."/>
            <person name="Kiss B."/>
            <person name="Balint B."/>
            <person name="Kues U."/>
            <person name="Barry K."/>
            <person name="Hegedus J.C."/>
            <person name="Henrissat B."/>
            <person name="Johnson J."/>
            <person name="Lipzen A."/>
            <person name="Ohm R."/>
            <person name="Nagy I."/>
            <person name="Pangilinan J."/>
            <person name="Yan J."/>
            <person name="Xiong Y."/>
            <person name="Grigoriev I.V."/>
            <person name="Hibbett D.S."/>
            <person name="Nagy L.G."/>
        </authorList>
    </citation>
    <scope>NUCLEOTIDE SEQUENCE [LARGE SCALE GENOMIC DNA]</scope>
    <source>
        <strain evidence="7 8">SZMC22713</strain>
    </source>
</reference>
<feature type="transmembrane region" description="Helical" evidence="6">
    <location>
        <begin position="602"/>
        <end position="623"/>
    </location>
</feature>
<organism evidence="7 8">
    <name type="scientific">Rickenella mellea</name>
    <dbReference type="NCBI Taxonomy" id="50990"/>
    <lineage>
        <taxon>Eukaryota</taxon>
        <taxon>Fungi</taxon>
        <taxon>Dikarya</taxon>
        <taxon>Basidiomycota</taxon>
        <taxon>Agaricomycotina</taxon>
        <taxon>Agaricomycetes</taxon>
        <taxon>Hymenochaetales</taxon>
        <taxon>Rickenellaceae</taxon>
        <taxon>Rickenella</taxon>
    </lineage>
</organism>
<dbReference type="VEuPathDB" id="FungiDB:BD410DRAFT_899563"/>
<sequence>MSANPALTSQESLRSMVHTFSSSKMDEKMDTGKGGAKDTALKISVLFMILCVSLFASSFPTLSKRIRYFRIPRVVFFIGKHFGTGVILSTAFVHLLQDSFESLLDPRLNTAVRHWIGLVVLGSLLSIFFVEFMSMTYAERLERLEKSERSRERSHRHGQEAPPPHGRTQSPRKPTGYSHTPVTGTQTLHRVGHHSSGTHSQALPPLSEVEIEPNGNGFSVADRDSHETPRPREHLRRANINDTDQADNNIDPERTDSERTPLLQVTPQPALAGDANVSPANYSGVLGRPRSVSYAYGALEHQHQHGHYHHVITHTHEPEDGEPFFSGHHRHEDPSVHSLHHARGLRRVPSVGESLRGGDEPMVEERTETGSRERGRGRERRRCECEGGEGGYGYVEEECYACGDLDGDTDRDGDGDKIEEGDARRKVVSILVLQMGIMIHSLVIGLTLAITSGPGFGSSLILSSPTHLFIQLATSYHHPSLHTFQVKLLTTPTASLVTAIIFHQLFEGLSLGIRISALPSGRGGMSLLKPTLAVLFALTTPVGIVIGILALPHGGGDESANLKMKLTQGIMSAVSAGMLIYAACVEMLAADFIMDAKMKKSGFGTQALAFASLVAGMTGMAVIG</sequence>
<evidence type="ECO:0000256" key="2">
    <source>
        <dbReference type="ARBA" id="ARBA00022692"/>
    </source>
</evidence>
<dbReference type="GO" id="GO:0005385">
    <property type="term" value="F:zinc ion transmembrane transporter activity"/>
    <property type="evidence" value="ECO:0007669"/>
    <property type="project" value="TreeGrafter"/>
</dbReference>
<dbReference type="Pfam" id="PF02535">
    <property type="entry name" value="Zip"/>
    <property type="match status" value="2"/>
</dbReference>
<feature type="compositionally biased region" description="Basic and acidic residues" evidence="5">
    <location>
        <begin position="221"/>
        <end position="232"/>
    </location>
</feature>
<evidence type="ECO:0000313" key="8">
    <source>
        <dbReference type="Proteomes" id="UP000294933"/>
    </source>
</evidence>
<gene>
    <name evidence="7" type="ORF">BD410DRAFT_899563</name>
</gene>
<feature type="region of interest" description="Disordered" evidence="5">
    <location>
        <begin position="146"/>
        <end position="258"/>
    </location>
</feature>
<feature type="transmembrane region" description="Helical" evidence="6">
    <location>
        <begin position="527"/>
        <end position="550"/>
    </location>
</feature>
<feature type="transmembrane region" description="Helical" evidence="6">
    <location>
        <begin position="74"/>
        <end position="95"/>
    </location>
</feature>
<dbReference type="PANTHER" id="PTHR11040">
    <property type="entry name" value="ZINC/IRON TRANSPORTER"/>
    <property type="match status" value="1"/>
</dbReference>
<dbReference type="InterPro" id="IPR003689">
    <property type="entry name" value="ZIP"/>
</dbReference>
<protein>
    <submittedName>
        <fullName evidence="7">Zinc/iron permease</fullName>
    </submittedName>
</protein>
<keyword evidence="3 6" id="KW-1133">Transmembrane helix</keyword>
<comment type="subcellular location">
    <subcellularLocation>
        <location evidence="1">Membrane</location>
        <topology evidence="1">Multi-pass membrane protein</topology>
    </subcellularLocation>
</comment>
<evidence type="ECO:0000256" key="4">
    <source>
        <dbReference type="ARBA" id="ARBA00023136"/>
    </source>
</evidence>
<name>A0A4Y7PYH8_9AGAM</name>
<evidence type="ECO:0000256" key="5">
    <source>
        <dbReference type="SAM" id="MobiDB-lite"/>
    </source>
</evidence>
<feature type="transmembrane region" description="Helical" evidence="6">
    <location>
        <begin position="43"/>
        <end position="62"/>
    </location>
</feature>
<keyword evidence="4 6" id="KW-0472">Membrane</keyword>
<dbReference type="STRING" id="50990.A0A4Y7PYH8"/>
<feature type="transmembrane region" description="Helical" evidence="6">
    <location>
        <begin position="488"/>
        <end position="506"/>
    </location>
</feature>
<evidence type="ECO:0000313" key="7">
    <source>
        <dbReference type="EMBL" id="TDL20444.1"/>
    </source>
</evidence>
<feature type="compositionally biased region" description="Basic and acidic residues" evidence="5">
    <location>
        <begin position="356"/>
        <end position="385"/>
    </location>
</feature>